<dbReference type="EMBL" id="LT960611">
    <property type="protein sequence ID" value="SON50878.1"/>
    <property type="molecule type" value="Genomic_DNA"/>
</dbReference>
<accession>A0A2N8ZG52</accession>
<keyword evidence="2" id="KW-1185">Reference proteome</keyword>
<name>A0A2N8ZG52_9VIBR</name>
<dbReference type="KEGG" id="vta:A2912"/>
<organism evidence="1 2">
    <name type="scientific">Vibrio tapetis subsp. tapetis</name>
    <dbReference type="NCBI Taxonomy" id="1671868"/>
    <lineage>
        <taxon>Bacteria</taxon>
        <taxon>Pseudomonadati</taxon>
        <taxon>Pseudomonadota</taxon>
        <taxon>Gammaproteobacteria</taxon>
        <taxon>Vibrionales</taxon>
        <taxon>Vibrionaceae</taxon>
        <taxon>Vibrio</taxon>
    </lineage>
</organism>
<proteinExistence type="predicted"/>
<sequence length="41" mass="4980">MELVKNTTIRFNVEHSYLFNLSALLRVVHRFIKHYSTSNNW</sequence>
<dbReference type="Proteomes" id="UP000235828">
    <property type="component" value="Chromosome A"/>
</dbReference>
<evidence type="ECO:0000313" key="1">
    <source>
        <dbReference type="EMBL" id="SON50878.1"/>
    </source>
</evidence>
<protein>
    <submittedName>
        <fullName evidence="1">Uncharacterized protein</fullName>
    </submittedName>
</protein>
<reference evidence="1 2" key="1">
    <citation type="submission" date="2017-10" db="EMBL/GenBank/DDBJ databases">
        <authorList>
            <person name="Banno H."/>
            <person name="Chua N.-H."/>
        </authorList>
    </citation>
    <scope>NUCLEOTIDE SEQUENCE [LARGE SCALE GENOMIC DNA]</scope>
    <source>
        <strain evidence="1">Vibrio tapetis CECT4600</strain>
    </source>
</reference>
<dbReference type="AlphaFoldDB" id="A0A2N8ZG52"/>
<evidence type="ECO:0000313" key="2">
    <source>
        <dbReference type="Proteomes" id="UP000235828"/>
    </source>
</evidence>
<gene>
    <name evidence="1" type="ORF">VTAP4600_A2912</name>
</gene>